<dbReference type="InterPro" id="IPR002110">
    <property type="entry name" value="Ankyrin_rpt"/>
</dbReference>
<dbReference type="Gene3D" id="1.25.40.20">
    <property type="entry name" value="Ankyrin repeat-containing domain"/>
    <property type="match status" value="2"/>
</dbReference>
<dbReference type="eggNOG" id="KOG4177">
    <property type="taxonomic scope" value="Eukaryota"/>
</dbReference>
<evidence type="ECO:0000256" key="1">
    <source>
        <dbReference type="ARBA" id="ARBA00022737"/>
    </source>
</evidence>
<feature type="non-terminal residue" evidence="4">
    <location>
        <position position="1"/>
    </location>
</feature>
<dbReference type="AlphaFoldDB" id="M2UDV8"/>
<name>M2UDV8_COCH5</name>
<dbReference type="GO" id="GO:0005737">
    <property type="term" value="C:cytoplasm"/>
    <property type="evidence" value="ECO:0007669"/>
    <property type="project" value="TreeGrafter"/>
</dbReference>
<evidence type="ECO:0000313" key="5">
    <source>
        <dbReference type="Proteomes" id="UP000016936"/>
    </source>
</evidence>
<feature type="non-terminal residue" evidence="4">
    <location>
        <position position="154"/>
    </location>
</feature>
<dbReference type="PANTHER" id="PTHR24198">
    <property type="entry name" value="ANKYRIN REPEAT AND PROTEIN KINASE DOMAIN-CONTAINING PROTEIN"/>
    <property type="match status" value="1"/>
</dbReference>
<dbReference type="OrthoDB" id="5596414at2759"/>
<feature type="repeat" description="ANK" evidence="3">
    <location>
        <begin position="131"/>
        <end position="154"/>
    </location>
</feature>
<dbReference type="Proteomes" id="UP000016936">
    <property type="component" value="Unassembled WGS sequence"/>
</dbReference>
<keyword evidence="1" id="KW-0677">Repeat</keyword>
<evidence type="ECO:0000256" key="3">
    <source>
        <dbReference type="PROSITE-ProRule" id="PRU00023"/>
    </source>
</evidence>
<dbReference type="EMBL" id="KB445586">
    <property type="protein sequence ID" value="EMD86087.1"/>
    <property type="molecule type" value="Genomic_DNA"/>
</dbReference>
<reference evidence="4 5" key="1">
    <citation type="journal article" date="2012" name="PLoS Pathog.">
        <title>Diverse lifestyles and strategies of plant pathogenesis encoded in the genomes of eighteen Dothideomycetes fungi.</title>
        <authorList>
            <person name="Ohm R.A."/>
            <person name="Feau N."/>
            <person name="Henrissat B."/>
            <person name="Schoch C.L."/>
            <person name="Horwitz B.A."/>
            <person name="Barry K.W."/>
            <person name="Condon B.J."/>
            <person name="Copeland A.C."/>
            <person name="Dhillon B."/>
            <person name="Glaser F."/>
            <person name="Hesse C.N."/>
            <person name="Kosti I."/>
            <person name="LaButti K."/>
            <person name="Lindquist E.A."/>
            <person name="Lucas S."/>
            <person name="Salamov A.A."/>
            <person name="Bradshaw R.E."/>
            <person name="Ciuffetti L."/>
            <person name="Hamelin R.C."/>
            <person name="Kema G.H.J."/>
            <person name="Lawrence C."/>
            <person name="Scott J.A."/>
            <person name="Spatafora J.W."/>
            <person name="Turgeon B.G."/>
            <person name="de Wit P.J.G.M."/>
            <person name="Zhong S."/>
            <person name="Goodwin S.B."/>
            <person name="Grigoriev I.V."/>
        </authorList>
    </citation>
    <scope>NUCLEOTIDE SEQUENCE [LARGE SCALE GENOMIC DNA]</scope>
    <source>
        <strain evidence="5">C5 / ATCC 48332 / race O</strain>
    </source>
</reference>
<dbReference type="STRING" id="701091.M2UDV8"/>
<proteinExistence type="predicted"/>
<dbReference type="PANTHER" id="PTHR24198:SF165">
    <property type="entry name" value="ANKYRIN REPEAT-CONTAINING PROTEIN-RELATED"/>
    <property type="match status" value="1"/>
</dbReference>
<organism evidence="4 5">
    <name type="scientific">Cochliobolus heterostrophus (strain C5 / ATCC 48332 / race O)</name>
    <name type="common">Southern corn leaf blight fungus</name>
    <name type="synonym">Bipolaris maydis</name>
    <dbReference type="NCBI Taxonomy" id="701091"/>
    <lineage>
        <taxon>Eukaryota</taxon>
        <taxon>Fungi</taxon>
        <taxon>Dikarya</taxon>
        <taxon>Ascomycota</taxon>
        <taxon>Pezizomycotina</taxon>
        <taxon>Dothideomycetes</taxon>
        <taxon>Pleosporomycetidae</taxon>
        <taxon>Pleosporales</taxon>
        <taxon>Pleosporineae</taxon>
        <taxon>Pleosporaceae</taxon>
        <taxon>Bipolaris</taxon>
    </lineage>
</organism>
<dbReference type="SUPFAM" id="SSF48403">
    <property type="entry name" value="Ankyrin repeat"/>
    <property type="match status" value="1"/>
</dbReference>
<dbReference type="Pfam" id="PF12796">
    <property type="entry name" value="Ank_2"/>
    <property type="match status" value="2"/>
</dbReference>
<gene>
    <name evidence="4" type="ORF">COCHEDRAFT_56329</name>
</gene>
<sequence>AAASGDIPALELLMNCGYTTDTRADDQSTALHCAARSGQARTVQYLLERGASCEAWNDKYRTPLHEAILSSDSDTVKVLIQHKSEDYRTYLSSHPLRMLTIIHIAARYGNIEVVKQLLRKDDKAVSFRDREGKTPLYYAAFKRHWEVVHLLLQH</sequence>
<dbReference type="PROSITE" id="PS50297">
    <property type="entry name" value="ANK_REP_REGION"/>
    <property type="match status" value="2"/>
</dbReference>
<keyword evidence="2 3" id="KW-0040">ANK repeat</keyword>
<feature type="repeat" description="ANK" evidence="3">
    <location>
        <begin position="26"/>
        <end position="58"/>
    </location>
</feature>
<evidence type="ECO:0000256" key="2">
    <source>
        <dbReference type="ARBA" id="ARBA00023043"/>
    </source>
</evidence>
<evidence type="ECO:0000313" key="4">
    <source>
        <dbReference type="EMBL" id="EMD86087.1"/>
    </source>
</evidence>
<dbReference type="PROSITE" id="PS50088">
    <property type="entry name" value="ANK_REPEAT"/>
    <property type="match status" value="2"/>
</dbReference>
<reference evidence="5" key="2">
    <citation type="journal article" date="2013" name="PLoS Genet.">
        <title>Comparative genome structure, secondary metabolite, and effector coding capacity across Cochliobolus pathogens.</title>
        <authorList>
            <person name="Condon B.J."/>
            <person name="Leng Y."/>
            <person name="Wu D."/>
            <person name="Bushley K.E."/>
            <person name="Ohm R.A."/>
            <person name="Otillar R."/>
            <person name="Martin J."/>
            <person name="Schackwitz W."/>
            <person name="Grimwood J."/>
            <person name="MohdZainudin N."/>
            <person name="Xue C."/>
            <person name="Wang R."/>
            <person name="Manning V.A."/>
            <person name="Dhillon B."/>
            <person name="Tu Z.J."/>
            <person name="Steffenson B.J."/>
            <person name="Salamov A."/>
            <person name="Sun H."/>
            <person name="Lowry S."/>
            <person name="LaButti K."/>
            <person name="Han J."/>
            <person name="Copeland A."/>
            <person name="Lindquist E."/>
            <person name="Barry K."/>
            <person name="Schmutz J."/>
            <person name="Baker S.E."/>
            <person name="Ciuffetti L.M."/>
            <person name="Grigoriev I.V."/>
            <person name="Zhong S."/>
            <person name="Turgeon B.G."/>
        </authorList>
    </citation>
    <scope>NUCLEOTIDE SEQUENCE [LARGE SCALE GENOMIC DNA]</scope>
    <source>
        <strain evidence="5">C5 / ATCC 48332 / race O</strain>
    </source>
</reference>
<dbReference type="InterPro" id="IPR036770">
    <property type="entry name" value="Ankyrin_rpt-contain_sf"/>
</dbReference>
<keyword evidence="5" id="KW-1185">Reference proteome</keyword>
<protein>
    <submittedName>
        <fullName evidence="4">Uncharacterized protein</fullName>
    </submittedName>
</protein>
<dbReference type="SMART" id="SM00248">
    <property type="entry name" value="ANK"/>
    <property type="match status" value="4"/>
</dbReference>
<accession>M2UDV8</accession>
<dbReference type="HOGENOM" id="CLU_1622875_0_0_1"/>